<sequence>MYAVGGGTREEVDASTGARRENQAQLAPPVACRLSRISICRHLLMFERTTLSIETININYLCVPQFPVLYRDLCQVTSQDQAATPMWRNKISSL</sequence>
<name>A0AAE1PXQ0_9EUCA</name>
<reference evidence="2" key="1">
    <citation type="submission" date="2023-11" db="EMBL/GenBank/DDBJ databases">
        <title>Genome assemblies of two species of porcelain crab, Petrolisthes cinctipes and Petrolisthes manimaculis (Anomura: Porcellanidae).</title>
        <authorList>
            <person name="Angst P."/>
        </authorList>
    </citation>
    <scope>NUCLEOTIDE SEQUENCE</scope>
    <source>
        <strain evidence="2">PB745_02</strain>
        <tissue evidence="2">Gill</tissue>
    </source>
</reference>
<proteinExistence type="predicted"/>
<protein>
    <submittedName>
        <fullName evidence="2">Uncharacterized protein</fullName>
    </submittedName>
</protein>
<evidence type="ECO:0000313" key="3">
    <source>
        <dbReference type="Proteomes" id="UP001292094"/>
    </source>
</evidence>
<dbReference type="AlphaFoldDB" id="A0AAE1PXQ0"/>
<dbReference type="Proteomes" id="UP001292094">
    <property type="component" value="Unassembled WGS sequence"/>
</dbReference>
<keyword evidence="3" id="KW-1185">Reference proteome</keyword>
<comment type="caution">
    <text evidence="2">The sequence shown here is derived from an EMBL/GenBank/DDBJ whole genome shotgun (WGS) entry which is preliminary data.</text>
</comment>
<organism evidence="2 3">
    <name type="scientific">Petrolisthes manimaculis</name>
    <dbReference type="NCBI Taxonomy" id="1843537"/>
    <lineage>
        <taxon>Eukaryota</taxon>
        <taxon>Metazoa</taxon>
        <taxon>Ecdysozoa</taxon>
        <taxon>Arthropoda</taxon>
        <taxon>Crustacea</taxon>
        <taxon>Multicrustacea</taxon>
        <taxon>Malacostraca</taxon>
        <taxon>Eumalacostraca</taxon>
        <taxon>Eucarida</taxon>
        <taxon>Decapoda</taxon>
        <taxon>Pleocyemata</taxon>
        <taxon>Anomura</taxon>
        <taxon>Galatheoidea</taxon>
        <taxon>Porcellanidae</taxon>
        <taxon>Petrolisthes</taxon>
    </lineage>
</organism>
<evidence type="ECO:0000313" key="2">
    <source>
        <dbReference type="EMBL" id="KAK4315404.1"/>
    </source>
</evidence>
<gene>
    <name evidence="2" type="ORF">Pmani_013321</name>
</gene>
<dbReference type="EMBL" id="JAWZYT010001114">
    <property type="protein sequence ID" value="KAK4315404.1"/>
    <property type="molecule type" value="Genomic_DNA"/>
</dbReference>
<feature type="region of interest" description="Disordered" evidence="1">
    <location>
        <begin position="1"/>
        <end position="27"/>
    </location>
</feature>
<feature type="compositionally biased region" description="Basic and acidic residues" evidence="1">
    <location>
        <begin position="8"/>
        <end position="22"/>
    </location>
</feature>
<accession>A0AAE1PXQ0</accession>
<evidence type="ECO:0000256" key="1">
    <source>
        <dbReference type="SAM" id="MobiDB-lite"/>
    </source>
</evidence>